<dbReference type="Pfam" id="PF06445">
    <property type="entry name" value="GyrI-like"/>
    <property type="match status" value="1"/>
</dbReference>
<accession>A0A376H385</accession>
<proteinExistence type="predicted"/>
<dbReference type="Proteomes" id="UP000254807">
    <property type="component" value="Unassembled WGS sequence"/>
</dbReference>
<dbReference type="GO" id="GO:0003700">
    <property type="term" value="F:DNA-binding transcription factor activity"/>
    <property type="evidence" value="ECO:0007669"/>
    <property type="project" value="InterPro"/>
</dbReference>
<gene>
    <name evidence="7" type="primary">bmrR_1</name>
    <name evidence="7" type="ORF">NCTC12360_03350</name>
</gene>
<feature type="coiled-coil region" evidence="5">
    <location>
        <begin position="75"/>
        <end position="109"/>
    </location>
</feature>
<dbReference type="SMART" id="SM00422">
    <property type="entry name" value="HTH_MERR"/>
    <property type="match status" value="1"/>
</dbReference>
<dbReference type="RefSeq" id="WP_060813798.1">
    <property type="nucleotide sequence ID" value="NZ_JAJGOJ010000001.1"/>
</dbReference>
<evidence type="ECO:0000256" key="4">
    <source>
        <dbReference type="ARBA" id="ARBA00023163"/>
    </source>
</evidence>
<reference evidence="7 8" key="1">
    <citation type="submission" date="2018-06" db="EMBL/GenBank/DDBJ databases">
        <authorList>
            <consortium name="Pathogen Informatics"/>
            <person name="Doyle S."/>
        </authorList>
    </citation>
    <scope>NUCLEOTIDE SEQUENCE [LARGE SCALE GENOMIC DNA]</scope>
    <source>
        <strain evidence="7 8">NCTC12360</strain>
    </source>
</reference>
<dbReference type="PANTHER" id="PTHR30204">
    <property type="entry name" value="REDOX-CYCLING DRUG-SENSING TRANSCRIPTIONAL ACTIVATOR SOXR"/>
    <property type="match status" value="1"/>
</dbReference>
<sequence length="261" mass="31235">MKIKEISENYDITPHTLRYYEKIGLLSPKYSENGYRDYSYEEIQRLNTIRDLRFFDVPLEDIKKYLDTKNKALTKEILNFEREQLDERIKELKQKQALLQERIDLLEYAETKQNHEIETVYYDDRYIVLSQEKNTLGKDLYFELKRLHKQFEKELHANNQNVFGTVLTPHGETFKHQVFYCLTSDLSDQKAFVLPAGNYASIYYTGTYKNRGAALRQLNDYLKQHQLATIGDYYEFYLIDFHETNQPSEYVSKIEILLDQP</sequence>
<dbReference type="AlphaFoldDB" id="A0A376H385"/>
<evidence type="ECO:0000313" key="8">
    <source>
        <dbReference type="Proteomes" id="UP000254807"/>
    </source>
</evidence>
<dbReference type="EMBL" id="UFYW01000001">
    <property type="protein sequence ID" value="STD84803.1"/>
    <property type="molecule type" value="Genomic_DNA"/>
</dbReference>
<dbReference type="PROSITE" id="PS50937">
    <property type="entry name" value="HTH_MERR_2"/>
    <property type="match status" value="1"/>
</dbReference>
<keyword evidence="8" id="KW-1185">Reference proteome</keyword>
<evidence type="ECO:0000256" key="5">
    <source>
        <dbReference type="SAM" id="Coils"/>
    </source>
</evidence>
<evidence type="ECO:0000313" key="7">
    <source>
        <dbReference type="EMBL" id="STD84803.1"/>
    </source>
</evidence>
<keyword evidence="2" id="KW-0805">Transcription regulation</keyword>
<dbReference type="CDD" id="cd00592">
    <property type="entry name" value="HTH_MerR-like"/>
    <property type="match status" value="1"/>
</dbReference>
<feature type="domain" description="HTH merR-type" evidence="6">
    <location>
        <begin position="1"/>
        <end position="68"/>
    </location>
</feature>
<keyword evidence="1" id="KW-0678">Repressor</keyword>
<dbReference type="OrthoDB" id="6006at2"/>
<evidence type="ECO:0000256" key="1">
    <source>
        <dbReference type="ARBA" id="ARBA00022491"/>
    </source>
</evidence>
<dbReference type="SUPFAM" id="SSF55136">
    <property type="entry name" value="Probable bacterial effector-binding domain"/>
    <property type="match status" value="1"/>
</dbReference>
<name>A0A376H385_ENTGA</name>
<keyword evidence="5" id="KW-0175">Coiled coil</keyword>
<dbReference type="Pfam" id="PF13411">
    <property type="entry name" value="MerR_1"/>
    <property type="match status" value="1"/>
</dbReference>
<dbReference type="InterPro" id="IPR011256">
    <property type="entry name" value="Reg_factor_effector_dom_sf"/>
</dbReference>
<evidence type="ECO:0000256" key="3">
    <source>
        <dbReference type="ARBA" id="ARBA00023125"/>
    </source>
</evidence>
<dbReference type="InterPro" id="IPR047057">
    <property type="entry name" value="MerR_fam"/>
</dbReference>
<dbReference type="InterPro" id="IPR009061">
    <property type="entry name" value="DNA-bd_dom_put_sf"/>
</dbReference>
<dbReference type="Gene3D" id="3.20.80.10">
    <property type="entry name" value="Regulatory factor, effector binding domain"/>
    <property type="match status" value="1"/>
</dbReference>
<dbReference type="InterPro" id="IPR000551">
    <property type="entry name" value="MerR-type_HTH_dom"/>
</dbReference>
<dbReference type="InterPro" id="IPR010499">
    <property type="entry name" value="AraC_E-bd"/>
</dbReference>
<dbReference type="InterPro" id="IPR029442">
    <property type="entry name" value="GyrI-like"/>
</dbReference>
<organism evidence="7 8">
    <name type="scientific">Enterococcus gallinarum</name>
    <dbReference type="NCBI Taxonomy" id="1353"/>
    <lineage>
        <taxon>Bacteria</taxon>
        <taxon>Bacillati</taxon>
        <taxon>Bacillota</taxon>
        <taxon>Bacilli</taxon>
        <taxon>Lactobacillales</taxon>
        <taxon>Enterococcaceae</taxon>
        <taxon>Enterococcus</taxon>
    </lineage>
</organism>
<evidence type="ECO:0000256" key="2">
    <source>
        <dbReference type="ARBA" id="ARBA00023015"/>
    </source>
</evidence>
<protein>
    <submittedName>
        <fullName evidence="7">Regulatory protein MerR</fullName>
    </submittedName>
</protein>
<keyword evidence="4" id="KW-0804">Transcription</keyword>
<keyword evidence="3" id="KW-0238">DNA-binding</keyword>
<dbReference type="SUPFAM" id="SSF46955">
    <property type="entry name" value="Putative DNA-binding domain"/>
    <property type="match status" value="1"/>
</dbReference>
<dbReference type="Gene3D" id="1.10.1660.10">
    <property type="match status" value="1"/>
</dbReference>
<dbReference type="PANTHER" id="PTHR30204:SF69">
    <property type="entry name" value="MERR-FAMILY TRANSCRIPTIONAL REGULATOR"/>
    <property type="match status" value="1"/>
</dbReference>
<evidence type="ECO:0000259" key="6">
    <source>
        <dbReference type="PROSITE" id="PS50937"/>
    </source>
</evidence>
<dbReference type="SMART" id="SM00871">
    <property type="entry name" value="AraC_E_bind"/>
    <property type="match status" value="1"/>
</dbReference>
<dbReference type="GO" id="GO:0003677">
    <property type="term" value="F:DNA binding"/>
    <property type="evidence" value="ECO:0007669"/>
    <property type="project" value="UniProtKB-KW"/>
</dbReference>